<comment type="caution">
    <text evidence="2">The sequence shown here is derived from an EMBL/GenBank/DDBJ whole genome shotgun (WGS) entry which is preliminary data.</text>
</comment>
<dbReference type="Gene3D" id="3.90.1720.10">
    <property type="entry name" value="endopeptidase domain like (from Nostoc punctiforme)"/>
    <property type="match status" value="1"/>
</dbReference>
<feature type="signal peptide" evidence="1">
    <location>
        <begin position="1"/>
        <end position="18"/>
    </location>
</feature>
<dbReference type="InterPro" id="IPR038765">
    <property type="entry name" value="Papain-like_cys_pep_sf"/>
</dbReference>
<evidence type="ECO:0000313" key="3">
    <source>
        <dbReference type="Proteomes" id="UP000014216"/>
    </source>
</evidence>
<keyword evidence="1" id="KW-0732">Signal</keyword>
<dbReference type="EMBL" id="APJX01000003">
    <property type="protein sequence ID" value="EMS79908.1"/>
    <property type="molecule type" value="Genomic_DNA"/>
</dbReference>
<gene>
    <name evidence="2" type="ORF">Dpo_3c00500</name>
</gene>
<name>S0FXW2_9BACT</name>
<dbReference type="AlphaFoldDB" id="S0FXW2"/>
<sequence length="182" mass="20780">MKKYVFAAMWLLMNTVCAWGVQFDKNPSADKPEVGSSVITAREVFRQNIPATARQFIGTPYEYGGNPLTSGTTDNSYLFFAIYTTAAQRAGLTYHGYLPMARLLKNVSQIDENQVQKGDLMVLNNQLAAMVFDIEDTGRLHLIYVSEKRRQVISFHSDNLVFEVFWLKNMTGFFRLKEAMLR</sequence>
<dbReference type="Proteomes" id="UP000014216">
    <property type="component" value="Unassembled WGS sequence"/>
</dbReference>
<keyword evidence="3" id="KW-1185">Reference proteome</keyword>
<evidence type="ECO:0000256" key="1">
    <source>
        <dbReference type="SAM" id="SignalP"/>
    </source>
</evidence>
<proteinExistence type="predicted"/>
<feature type="chain" id="PRO_5004497434" evidence="1">
    <location>
        <begin position="19"/>
        <end position="182"/>
    </location>
</feature>
<dbReference type="SUPFAM" id="SSF54001">
    <property type="entry name" value="Cysteine proteinases"/>
    <property type="match status" value="1"/>
</dbReference>
<dbReference type="RefSeq" id="WP_006965236.1">
    <property type="nucleotide sequence ID" value="NZ_APJX01000003.1"/>
</dbReference>
<protein>
    <submittedName>
        <fullName evidence="2">Uncharacterized protein</fullName>
    </submittedName>
</protein>
<organism evidence="2 3">
    <name type="scientific">Desulfotignum phosphitoxidans DSM 13687</name>
    <dbReference type="NCBI Taxonomy" id="1286635"/>
    <lineage>
        <taxon>Bacteria</taxon>
        <taxon>Pseudomonadati</taxon>
        <taxon>Thermodesulfobacteriota</taxon>
        <taxon>Desulfobacteria</taxon>
        <taxon>Desulfobacterales</taxon>
        <taxon>Desulfobacteraceae</taxon>
        <taxon>Desulfotignum</taxon>
    </lineage>
</organism>
<evidence type="ECO:0000313" key="2">
    <source>
        <dbReference type="EMBL" id="EMS79908.1"/>
    </source>
</evidence>
<reference evidence="2 3" key="1">
    <citation type="journal article" date="2013" name="Genome Announc.">
        <title>Draft Genome Sequence of Desulfotignum phosphitoxidans DSM 13687 Strain FiPS-3.</title>
        <authorList>
            <person name="Poehlein A."/>
            <person name="Daniel R."/>
            <person name="Simeonova D.D."/>
        </authorList>
    </citation>
    <scope>NUCLEOTIDE SEQUENCE [LARGE SCALE GENOMIC DNA]</scope>
    <source>
        <strain evidence="2 3">DSM 13687</strain>
    </source>
</reference>
<accession>S0FXW2</accession>
<dbReference type="OrthoDB" id="5418076at2"/>